<dbReference type="InterPro" id="IPR000551">
    <property type="entry name" value="MerR-type_HTH_dom"/>
</dbReference>
<dbReference type="EMBL" id="QOIN01000049">
    <property type="protein sequence ID" value="RCG18980.1"/>
    <property type="molecule type" value="Genomic_DNA"/>
</dbReference>
<dbReference type="Pfam" id="PF13411">
    <property type="entry name" value="MerR_1"/>
    <property type="match status" value="1"/>
</dbReference>
<feature type="domain" description="PPM-type phosphatase" evidence="4">
    <location>
        <begin position="166"/>
        <end position="467"/>
    </location>
</feature>
<dbReference type="InterPro" id="IPR047057">
    <property type="entry name" value="MerR_fam"/>
</dbReference>
<feature type="domain" description="HTH merR-type" evidence="3">
    <location>
        <begin position="5"/>
        <end position="75"/>
    </location>
</feature>
<dbReference type="Gene3D" id="3.60.40.10">
    <property type="entry name" value="PPM-type phosphatase domain"/>
    <property type="match status" value="1"/>
</dbReference>
<dbReference type="PROSITE" id="PS51746">
    <property type="entry name" value="PPM_2"/>
    <property type="match status" value="1"/>
</dbReference>
<dbReference type="SMART" id="SM00331">
    <property type="entry name" value="PP2C_SIG"/>
    <property type="match status" value="1"/>
</dbReference>
<dbReference type="PANTHER" id="PTHR30204:SF97">
    <property type="entry name" value="MERR FAMILY REGULATORY PROTEIN"/>
    <property type="match status" value="1"/>
</dbReference>
<dbReference type="GO" id="GO:0003700">
    <property type="term" value="F:DNA-binding transcription factor activity"/>
    <property type="evidence" value="ECO:0007669"/>
    <property type="project" value="InterPro"/>
</dbReference>
<organism evidence="5 6">
    <name type="scientific">Streptomyces diacarni</name>
    <dbReference type="NCBI Taxonomy" id="2800381"/>
    <lineage>
        <taxon>Bacteria</taxon>
        <taxon>Bacillati</taxon>
        <taxon>Actinomycetota</taxon>
        <taxon>Actinomycetes</taxon>
        <taxon>Kitasatosporales</taxon>
        <taxon>Streptomycetaceae</taxon>
        <taxon>Streptomyces</taxon>
    </lineage>
</organism>
<dbReference type="GO" id="GO:0003677">
    <property type="term" value="F:DNA binding"/>
    <property type="evidence" value="ECO:0007669"/>
    <property type="project" value="UniProtKB-KW"/>
</dbReference>
<dbReference type="InterPro" id="IPR001932">
    <property type="entry name" value="PPM-type_phosphatase-like_dom"/>
</dbReference>
<dbReference type="SMART" id="SM00332">
    <property type="entry name" value="PP2Cc"/>
    <property type="match status" value="1"/>
</dbReference>
<feature type="region of interest" description="Disordered" evidence="2">
    <location>
        <begin position="359"/>
        <end position="400"/>
    </location>
</feature>
<proteinExistence type="predicted"/>
<dbReference type="Pfam" id="PF13672">
    <property type="entry name" value="PP2C_2"/>
    <property type="match status" value="1"/>
</dbReference>
<evidence type="ECO:0000256" key="1">
    <source>
        <dbReference type="ARBA" id="ARBA00023125"/>
    </source>
</evidence>
<keyword evidence="1" id="KW-0238">DNA-binding</keyword>
<accession>A0A367EP49</accession>
<dbReference type="CDD" id="cd00143">
    <property type="entry name" value="PP2Cc"/>
    <property type="match status" value="1"/>
</dbReference>
<sequence>MGTDLLTIGAFAKASRLSPKALRLYDRLGLVTPARVDPFSGYRLYAPAQLERARLVAWLRRLGMPLARIQRVCELAESDRGAGAPVAAARPGTQGGAAAREVRAYWAAVETETTARRDLATFLIDHLSGKDGPEMTEQNATTENIRWHAHPHDASSATPRAPLGIRYAALTDAGRVRGNNQDTAYAGERLLAVADGFGAGGGTASAAAVDVFKRLETDTEWLATDVGLPAAGAKRSATDAAWSASGVEPSASGSVADSVGELLNVLDDAVREAGRAVHGAAASDDASRESGTTLTAALWTGSRLALVHIGDSRAYLLRDGGLFQITHDHTVVQTMIDEGRLSPEEAASHPQRALLARALTGGRGETAARTANDAERGAGEQTGAGERRDAPVSGANSSPSAQLRLHGVRLGDRYLLCSDGLSAVVPTARVRQSLSAATDPDDAVRTLVGLANEAGGPDNVSCVVADVVEAADG</sequence>
<dbReference type="Gene3D" id="1.10.1660.10">
    <property type="match status" value="1"/>
</dbReference>
<protein>
    <submittedName>
        <fullName evidence="5">MerR family transcriptional regulator</fullName>
    </submittedName>
</protein>
<dbReference type="PANTHER" id="PTHR30204">
    <property type="entry name" value="REDOX-CYCLING DRUG-SENSING TRANSCRIPTIONAL ACTIVATOR SOXR"/>
    <property type="match status" value="1"/>
</dbReference>
<evidence type="ECO:0000313" key="6">
    <source>
        <dbReference type="Proteomes" id="UP000252914"/>
    </source>
</evidence>
<dbReference type="RefSeq" id="WP_114024367.1">
    <property type="nucleotide sequence ID" value="NZ_QOIN01000049.1"/>
</dbReference>
<evidence type="ECO:0000313" key="5">
    <source>
        <dbReference type="EMBL" id="RCG18980.1"/>
    </source>
</evidence>
<evidence type="ECO:0000259" key="4">
    <source>
        <dbReference type="PROSITE" id="PS51746"/>
    </source>
</evidence>
<comment type="caution">
    <text evidence="5">The sequence shown here is derived from an EMBL/GenBank/DDBJ whole genome shotgun (WGS) entry which is preliminary data.</text>
</comment>
<dbReference type="Proteomes" id="UP000252914">
    <property type="component" value="Unassembled WGS sequence"/>
</dbReference>
<evidence type="ECO:0000259" key="3">
    <source>
        <dbReference type="PROSITE" id="PS50937"/>
    </source>
</evidence>
<dbReference type="PROSITE" id="PS00552">
    <property type="entry name" value="HTH_MERR_1"/>
    <property type="match status" value="1"/>
</dbReference>
<dbReference type="PROSITE" id="PS50937">
    <property type="entry name" value="HTH_MERR_2"/>
    <property type="match status" value="1"/>
</dbReference>
<dbReference type="InterPro" id="IPR009061">
    <property type="entry name" value="DNA-bd_dom_put_sf"/>
</dbReference>
<name>A0A367EP49_9ACTN</name>
<evidence type="ECO:0000256" key="2">
    <source>
        <dbReference type="SAM" id="MobiDB-lite"/>
    </source>
</evidence>
<gene>
    <name evidence="5" type="ORF">DTL70_25615</name>
</gene>
<dbReference type="CDD" id="cd01107">
    <property type="entry name" value="HTH_BmrR"/>
    <property type="match status" value="1"/>
</dbReference>
<dbReference type="SUPFAM" id="SSF81606">
    <property type="entry name" value="PP2C-like"/>
    <property type="match status" value="1"/>
</dbReference>
<reference evidence="5 6" key="1">
    <citation type="submission" date="2018-06" db="EMBL/GenBank/DDBJ databases">
        <title>Streptomyces reniochalinae sp. nov. and Streptomyces diacarnus sp. nov. from marine sponges.</title>
        <authorList>
            <person name="Li L."/>
        </authorList>
    </citation>
    <scope>NUCLEOTIDE SEQUENCE [LARGE SCALE GENOMIC DNA]</scope>
    <source>
        <strain evidence="5 6">LHW51701</strain>
    </source>
</reference>
<dbReference type="SMART" id="SM00422">
    <property type="entry name" value="HTH_MERR"/>
    <property type="match status" value="1"/>
</dbReference>
<dbReference type="InterPro" id="IPR036457">
    <property type="entry name" value="PPM-type-like_dom_sf"/>
</dbReference>
<dbReference type="SUPFAM" id="SSF46955">
    <property type="entry name" value="Putative DNA-binding domain"/>
    <property type="match status" value="1"/>
</dbReference>
<keyword evidence="6" id="KW-1185">Reference proteome</keyword>
<dbReference type="AlphaFoldDB" id="A0A367EP49"/>